<sequence>MEANEYLLDHKDDDKDDPAPPSGEKNSDDDTAKEDTNKGTLTIDATCSPANIRYPQDVSLLNEAREKLENIIYHFCK</sequence>
<reference evidence="2 3" key="1">
    <citation type="submission" date="2009-02" db="EMBL/GenBank/DDBJ databases">
        <authorList>
            <person name="Fulton L."/>
            <person name="Clifton S."/>
            <person name="Fulton B."/>
            <person name="Xu J."/>
            <person name="Minx P."/>
            <person name="Pepin K.H."/>
            <person name="Johnson M."/>
            <person name="Bhonagiri V."/>
            <person name="Nash W.E."/>
            <person name="Mardis E.R."/>
            <person name="Wilson R.K."/>
        </authorList>
    </citation>
    <scope>NUCLEOTIDE SEQUENCE [LARGE SCALE GENOMIC DNA]</scope>
    <source>
        <strain evidence="2 3">DSM 16841</strain>
    </source>
</reference>
<comment type="caution">
    <text evidence="2">The sequence shown here is derived from an EMBL/GenBank/DDBJ whole genome shotgun (WGS) entry which is preliminary data.</text>
</comment>
<reference evidence="2 3" key="2">
    <citation type="submission" date="2009-03" db="EMBL/GenBank/DDBJ databases">
        <title>Draft genome sequence of Roseburia inulinivorans (DSM 16841).</title>
        <authorList>
            <person name="Sudarsanam P."/>
            <person name="Ley R."/>
            <person name="Guruge J."/>
            <person name="Turnbaugh P.J."/>
            <person name="Mahowald M."/>
            <person name="Liep D."/>
            <person name="Gordon J."/>
        </authorList>
    </citation>
    <scope>NUCLEOTIDE SEQUENCE [LARGE SCALE GENOMIC DNA]</scope>
    <source>
        <strain evidence="2 3">DSM 16841</strain>
    </source>
</reference>
<feature type="region of interest" description="Disordered" evidence="1">
    <location>
        <begin position="1"/>
        <end position="43"/>
    </location>
</feature>
<feature type="compositionally biased region" description="Basic and acidic residues" evidence="1">
    <location>
        <begin position="25"/>
        <end position="37"/>
    </location>
</feature>
<gene>
    <name evidence="2" type="ORF">ROSEINA2194_00206</name>
</gene>
<accession>C0FNB2</accession>
<evidence type="ECO:0000256" key="1">
    <source>
        <dbReference type="SAM" id="MobiDB-lite"/>
    </source>
</evidence>
<name>C0FNB2_9FIRM</name>
<protein>
    <submittedName>
        <fullName evidence="2">Uncharacterized protein</fullName>
    </submittedName>
</protein>
<evidence type="ECO:0000313" key="2">
    <source>
        <dbReference type="EMBL" id="EEG95929.1"/>
    </source>
</evidence>
<dbReference type="EMBL" id="ACFY01000007">
    <property type="protein sequence ID" value="EEG95929.1"/>
    <property type="molecule type" value="Genomic_DNA"/>
</dbReference>
<dbReference type="eggNOG" id="COG3039">
    <property type="taxonomic scope" value="Bacteria"/>
</dbReference>
<dbReference type="AlphaFoldDB" id="C0FNB2"/>
<organism evidence="2 3">
    <name type="scientific">Roseburia inulinivorans DSM 16841</name>
    <dbReference type="NCBI Taxonomy" id="622312"/>
    <lineage>
        <taxon>Bacteria</taxon>
        <taxon>Bacillati</taxon>
        <taxon>Bacillota</taxon>
        <taxon>Clostridia</taxon>
        <taxon>Lachnospirales</taxon>
        <taxon>Lachnospiraceae</taxon>
        <taxon>Roseburia</taxon>
    </lineage>
</organism>
<dbReference type="Proteomes" id="UP000003561">
    <property type="component" value="Unassembled WGS sequence"/>
</dbReference>
<proteinExistence type="predicted"/>
<evidence type="ECO:0000313" key="3">
    <source>
        <dbReference type="Proteomes" id="UP000003561"/>
    </source>
</evidence>